<organism evidence="1 2">
    <name type="scientific">Paramecium primaurelia</name>
    <dbReference type="NCBI Taxonomy" id="5886"/>
    <lineage>
        <taxon>Eukaryota</taxon>
        <taxon>Sar</taxon>
        <taxon>Alveolata</taxon>
        <taxon>Ciliophora</taxon>
        <taxon>Intramacronucleata</taxon>
        <taxon>Oligohymenophorea</taxon>
        <taxon>Peniculida</taxon>
        <taxon>Parameciidae</taxon>
        <taxon>Paramecium</taxon>
    </lineage>
</organism>
<keyword evidence="2" id="KW-1185">Reference proteome</keyword>
<name>A0A8S1JPA3_PARPR</name>
<evidence type="ECO:0000313" key="2">
    <source>
        <dbReference type="Proteomes" id="UP000688137"/>
    </source>
</evidence>
<proteinExistence type="predicted"/>
<dbReference type="EMBL" id="CAJJDM010000003">
    <property type="protein sequence ID" value="CAD8044134.1"/>
    <property type="molecule type" value="Genomic_DNA"/>
</dbReference>
<sequence length="43" mass="5112">MKNLQESKVQMVFINNIHIEATIIPNNFPNNKWKKCKDKLNNL</sequence>
<comment type="caution">
    <text evidence="1">The sequence shown here is derived from an EMBL/GenBank/DDBJ whole genome shotgun (WGS) entry which is preliminary data.</text>
</comment>
<accession>A0A8S1JPA3</accession>
<reference evidence="1" key="1">
    <citation type="submission" date="2021-01" db="EMBL/GenBank/DDBJ databases">
        <authorList>
            <consortium name="Genoscope - CEA"/>
            <person name="William W."/>
        </authorList>
    </citation>
    <scope>NUCLEOTIDE SEQUENCE</scope>
</reference>
<dbReference type="Proteomes" id="UP000688137">
    <property type="component" value="Unassembled WGS sequence"/>
</dbReference>
<protein>
    <submittedName>
        <fullName evidence="1">Uncharacterized protein</fullName>
    </submittedName>
</protein>
<gene>
    <name evidence="1" type="ORF">PPRIM_AZ9-3.1.T0060216</name>
</gene>
<evidence type="ECO:0000313" key="1">
    <source>
        <dbReference type="EMBL" id="CAD8044134.1"/>
    </source>
</evidence>
<dbReference type="AlphaFoldDB" id="A0A8S1JPA3"/>